<dbReference type="EMBL" id="JACCFK010000002">
    <property type="protein sequence ID" value="NYI91850.1"/>
    <property type="molecule type" value="Genomic_DNA"/>
</dbReference>
<reference evidence="3 4" key="1">
    <citation type="submission" date="2020-07" db="EMBL/GenBank/DDBJ databases">
        <title>Sequencing the genomes of 1000 actinobacteria strains.</title>
        <authorList>
            <person name="Klenk H.-P."/>
        </authorList>
    </citation>
    <scope>NUCLEOTIDE SEQUENCE [LARGE SCALE GENOMIC DNA]</scope>
    <source>
        <strain evidence="3 4">DSM 104006</strain>
    </source>
</reference>
<dbReference type="PANTHER" id="PTHR22946">
    <property type="entry name" value="DIENELACTONE HYDROLASE DOMAIN-CONTAINING PROTEIN-RELATED"/>
    <property type="match status" value="1"/>
</dbReference>
<evidence type="ECO:0000256" key="1">
    <source>
        <dbReference type="ARBA" id="ARBA00008645"/>
    </source>
</evidence>
<dbReference type="RefSeq" id="WP_179776176.1">
    <property type="nucleotide sequence ID" value="NZ_JACCFK010000002.1"/>
</dbReference>
<dbReference type="InterPro" id="IPR050261">
    <property type="entry name" value="FrsA_esterase"/>
</dbReference>
<gene>
    <name evidence="3" type="ORF">HNR02_005225</name>
</gene>
<sequence length="386" mass="43588">MYEPFPDKYVWNLSVGIALAVGGLIGEVDRACRPLHDLATDDDDEATQAFFRSWSAVADNLVELAEEDEKRGRRRSAGQKYGRAAVYYQTAERMQAHSFEPRKVAYRNALDSFARYLELTDQPAERVEIPYGGASLPGILVRPDTPDPVPCVLFFNGLDSTKEQLYGSGTAEELRRRGIATLMVDTPGAGEALRLRGLTAVPETEQWAAACIDYLATRPDVDEDMVGMLAWSLGGYYGPRATAFEPRIRFGVAWGSNYDWGQVQLRRLENQGDRPVPHYWEHVKWVWGCHDLDEFLALAPKITLRGIMDRVTVPFLVVHGENDRQIPVHYANDLFHDLVNSPKRELKIFTDREGGVEHCSIDNLPVVRDYICDWIGETVTELKGQR</sequence>
<evidence type="ECO:0000313" key="4">
    <source>
        <dbReference type="Proteomes" id="UP000549616"/>
    </source>
</evidence>
<dbReference type="Pfam" id="PF06500">
    <property type="entry name" value="FrsA-like"/>
    <property type="match status" value="1"/>
</dbReference>
<comment type="caution">
    <text evidence="3">The sequence shown here is derived from an EMBL/GenBank/DDBJ whole genome shotgun (WGS) entry which is preliminary data.</text>
</comment>
<evidence type="ECO:0000313" key="3">
    <source>
        <dbReference type="EMBL" id="NYI91850.1"/>
    </source>
</evidence>
<dbReference type="PANTHER" id="PTHR22946:SF12">
    <property type="entry name" value="CONIDIAL PIGMENT BIOSYNTHESIS PROTEIN AYG1 (AFU_ORTHOLOGUE AFUA_2G17550)"/>
    <property type="match status" value="1"/>
</dbReference>
<dbReference type="AlphaFoldDB" id="A0A853BA45"/>
<dbReference type="Proteomes" id="UP000549616">
    <property type="component" value="Unassembled WGS sequence"/>
</dbReference>
<dbReference type="Gene3D" id="3.40.50.1820">
    <property type="entry name" value="alpha/beta hydrolase"/>
    <property type="match status" value="1"/>
</dbReference>
<keyword evidence="2" id="KW-0378">Hydrolase</keyword>
<accession>A0A853BA45</accession>
<dbReference type="Gene3D" id="1.20.1440.110">
    <property type="entry name" value="acylaminoacyl peptidase"/>
    <property type="match status" value="1"/>
</dbReference>
<protein>
    <submittedName>
        <fullName evidence="3">Fermentation-respiration switch protein FrsA (DUF1100 family)</fullName>
    </submittedName>
</protein>
<comment type="similarity">
    <text evidence="1">Belongs to the AB hydrolase superfamily.</text>
</comment>
<organism evidence="3 4">
    <name type="scientific">Amycolatopsis endophytica</name>
    <dbReference type="NCBI Taxonomy" id="860233"/>
    <lineage>
        <taxon>Bacteria</taxon>
        <taxon>Bacillati</taxon>
        <taxon>Actinomycetota</taxon>
        <taxon>Actinomycetes</taxon>
        <taxon>Pseudonocardiales</taxon>
        <taxon>Pseudonocardiaceae</taxon>
        <taxon>Amycolatopsis</taxon>
    </lineage>
</organism>
<name>A0A853BA45_9PSEU</name>
<dbReference type="InterPro" id="IPR029058">
    <property type="entry name" value="AB_hydrolase_fold"/>
</dbReference>
<proteinExistence type="inferred from homology"/>
<evidence type="ECO:0000256" key="2">
    <source>
        <dbReference type="ARBA" id="ARBA00022801"/>
    </source>
</evidence>
<dbReference type="InterPro" id="IPR010520">
    <property type="entry name" value="FrsA-like"/>
</dbReference>
<keyword evidence="4" id="KW-1185">Reference proteome</keyword>
<dbReference type="SUPFAM" id="SSF53474">
    <property type="entry name" value="alpha/beta-Hydrolases"/>
    <property type="match status" value="1"/>
</dbReference>
<dbReference type="GO" id="GO:0016787">
    <property type="term" value="F:hydrolase activity"/>
    <property type="evidence" value="ECO:0007669"/>
    <property type="project" value="UniProtKB-KW"/>
</dbReference>